<dbReference type="AlphaFoldDB" id="A0A5B7FPC9"/>
<dbReference type="EMBL" id="VSRR010007615">
    <property type="protein sequence ID" value="MPC47207.1"/>
    <property type="molecule type" value="Genomic_DNA"/>
</dbReference>
<keyword evidence="4" id="KW-1185">Reference proteome</keyword>
<dbReference type="OrthoDB" id="6379638at2759"/>
<organism evidence="3 4">
    <name type="scientific">Portunus trituberculatus</name>
    <name type="common">Swimming crab</name>
    <name type="synonym">Neptunus trituberculatus</name>
    <dbReference type="NCBI Taxonomy" id="210409"/>
    <lineage>
        <taxon>Eukaryota</taxon>
        <taxon>Metazoa</taxon>
        <taxon>Ecdysozoa</taxon>
        <taxon>Arthropoda</taxon>
        <taxon>Crustacea</taxon>
        <taxon>Multicrustacea</taxon>
        <taxon>Malacostraca</taxon>
        <taxon>Eumalacostraca</taxon>
        <taxon>Eucarida</taxon>
        <taxon>Decapoda</taxon>
        <taxon>Pleocyemata</taxon>
        <taxon>Brachyura</taxon>
        <taxon>Eubrachyura</taxon>
        <taxon>Portunoidea</taxon>
        <taxon>Portunidae</taxon>
        <taxon>Portuninae</taxon>
        <taxon>Portunus</taxon>
    </lineage>
</organism>
<keyword evidence="2" id="KW-0472">Membrane</keyword>
<feature type="region of interest" description="Disordered" evidence="1">
    <location>
        <begin position="230"/>
        <end position="249"/>
    </location>
</feature>
<comment type="caution">
    <text evidence="3">The sequence shown here is derived from an EMBL/GenBank/DDBJ whole genome shotgun (WGS) entry which is preliminary data.</text>
</comment>
<keyword evidence="2" id="KW-1133">Transmembrane helix</keyword>
<reference evidence="3 4" key="1">
    <citation type="submission" date="2019-05" db="EMBL/GenBank/DDBJ databases">
        <title>Another draft genome of Portunus trituberculatus and its Hox gene families provides insights of decapod evolution.</title>
        <authorList>
            <person name="Jeong J.-H."/>
            <person name="Song I."/>
            <person name="Kim S."/>
            <person name="Choi T."/>
            <person name="Kim D."/>
            <person name="Ryu S."/>
            <person name="Kim W."/>
        </authorList>
    </citation>
    <scope>NUCLEOTIDE SEQUENCE [LARGE SCALE GENOMIC DNA]</scope>
    <source>
        <tissue evidence="3">Muscle</tissue>
    </source>
</reference>
<evidence type="ECO:0000256" key="2">
    <source>
        <dbReference type="SAM" id="Phobius"/>
    </source>
</evidence>
<accession>A0A5B7FPC9</accession>
<evidence type="ECO:0000313" key="4">
    <source>
        <dbReference type="Proteomes" id="UP000324222"/>
    </source>
</evidence>
<evidence type="ECO:0000256" key="1">
    <source>
        <dbReference type="SAM" id="MobiDB-lite"/>
    </source>
</evidence>
<keyword evidence="2" id="KW-0812">Transmembrane</keyword>
<sequence>MASGFEDDNVLVTMSRMVRLCCPDPATTLTAPPLLSYGSLVEHPRQVTSLLGGLHRGQSGRYTILPTISVVAPWDDPVHHNLVKDSALSDSNAVTYVVAPTPVLPPPTPTARPSWLGDAALNATHRFYNVLRAVMHGGELEARPALRGEDRRGVEEFSTGVTPRPSTQTVINSGLDPAISPLVQVCAALAVVVVVMVLLFHWHHLRQECLRERRALRRLARRYGMARDLHPEDDDLEKNDSSHVTDVTL</sequence>
<dbReference type="Proteomes" id="UP000324222">
    <property type="component" value="Unassembled WGS sequence"/>
</dbReference>
<name>A0A5B7FPC9_PORTR</name>
<protein>
    <submittedName>
        <fullName evidence="3">Uncharacterized protein</fullName>
    </submittedName>
</protein>
<gene>
    <name evidence="3" type="ORF">E2C01_040945</name>
</gene>
<evidence type="ECO:0000313" key="3">
    <source>
        <dbReference type="EMBL" id="MPC47207.1"/>
    </source>
</evidence>
<proteinExistence type="predicted"/>
<feature type="transmembrane region" description="Helical" evidence="2">
    <location>
        <begin position="182"/>
        <end position="202"/>
    </location>
</feature>